<feature type="transmembrane region" description="Helical" evidence="8">
    <location>
        <begin position="92"/>
        <end position="111"/>
    </location>
</feature>
<gene>
    <name evidence="10" type="ORF">ACFQZM_36135</name>
</gene>
<dbReference type="SUPFAM" id="SSF103473">
    <property type="entry name" value="MFS general substrate transporter"/>
    <property type="match status" value="1"/>
</dbReference>
<protein>
    <submittedName>
        <fullName evidence="10">MDR family MFS transporter</fullName>
    </submittedName>
</protein>
<feature type="transmembrane region" description="Helical" evidence="8">
    <location>
        <begin position="446"/>
        <end position="468"/>
    </location>
</feature>
<feature type="transmembrane region" description="Helical" evidence="8">
    <location>
        <begin position="370"/>
        <end position="396"/>
    </location>
</feature>
<dbReference type="RefSeq" id="WP_131760923.1">
    <property type="nucleotide sequence ID" value="NZ_CAACUY010000137.1"/>
</dbReference>
<dbReference type="Proteomes" id="UP001597063">
    <property type="component" value="Unassembled WGS sequence"/>
</dbReference>
<feature type="transmembrane region" description="Helical" evidence="8">
    <location>
        <begin position="417"/>
        <end position="434"/>
    </location>
</feature>
<feature type="transmembrane region" description="Helical" evidence="8">
    <location>
        <begin position="213"/>
        <end position="231"/>
    </location>
</feature>
<evidence type="ECO:0000259" key="9">
    <source>
        <dbReference type="PROSITE" id="PS50850"/>
    </source>
</evidence>
<sequence length="489" mass="50408">MADAGRRTGQEQNRSRVPFSPELRWSIVISALGAIMSLLDSTIVNVALHELSAHFDASLITIQWVVTSYLLALAAVIPVTGWAARRTGAKRLYLGAVAVFTVVSLLCGLAGSVEQLIALRVVQGAAGGVIASVGQMLLVMRADRANMARVMSAVGVPMIIAPIVGPAVGGLLLDGPGWEWIFFVNVPVGIVTVLLGRRFLAPDEGRPGQPLDVLGLLLIGAGMVGITYGLAEIGARGDAGSPRALVPILAGALLTAAFAAHALRTPHPLLDLGLYRTPAFASACLTTLCSGGAVFGGMILLPLYLQTVRAESALGAGLLMIPQGFGAAVGMYLSGRATDRLGAGATALIGGVAMSLSSIPLAFLTGSTSYWLIGAVTVVRGVGIGLITMPAMTAAFRALNPAKVNDAAPQLNMLQRVGGSVGTAIFAVVLQWHLDDASTPGDQAAAYGTAFWWVVGVTLAATVPTVLLMRNERRDAAAAPAEEQPLKST</sequence>
<keyword evidence="11" id="KW-1185">Reference proteome</keyword>
<dbReference type="PANTHER" id="PTHR42718:SF9">
    <property type="entry name" value="MAJOR FACILITATOR SUPERFAMILY MULTIDRUG TRANSPORTER MFSC"/>
    <property type="match status" value="1"/>
</dbReference>
<keyword evidence="6 8" id="KW-1133">Transmembrane helix</keyword>
<evidence type="ECO:0000313" key="10">
    <source>
        <dbReference type="EMBL" id="MFD0689966.1"/>
    </source>
</evidence>
<organism evidence="10 11">
    <name type="scientific">Actinomadura fibrosa</name>
    <dbReference type="NCBI Taxonomy" id="111802"/>
    <lineage>
        <taxon>Bacteria</taxon>
        <taxon>Bacillati</taxon>
        <taxon>Actinomycetota</taxon>
        <taxon>Actinomycetes</taxon>
        <taxon>Streptosporangiales</taxon>
        <taxon>Thermomonosporaceae</taxon>
        <taxon>Actinomadura</taxon>
    </lineage>
</organism>
<dbReference type="InterPro" id="IPR036259">
    <property type="entry name" value="MFS_trans_sf"/>
</dbReference>
<comment type="caution">
    <text evidence="10">The sequence shown here is derived from an EMBL/GenBank/DDBJ whole genome shotgun (WGS) entry which is preliminary data.</text>
</comment>
<feature type="transmembrane region" description="Helical" evidence="8">
    <location>
        <begin position="23"/>
        <end position="48"/>
    </location>
</feature>
<keyword evidence="5 8" id="KW-0812">Transmembrane</keyword>
<dbReference type="PRINTS" id="PR01036">
    <property type="entry name" value="TCRTETB"/>
</dbReference>
<feature type="transmembrane region" description="Helical" evidence="8">
    <location>
        <begin position="180"/>
        <end position="201"/>
    </location>
</feature>
<accession>A0ABW2Y0E6</accession>
<feature type="domain" description="Major facilitator superfamily (MFS) profile" evidence="9">
    <location>
        <begin position="26"/>
        <end position="473"/>
    </location>
</feature>
<evidence type="ECO:0000256" key="3">
    <source>
        <dbReference type="ARBA" id="ARBA00022448"/>
    </source>
</evidence>
<keyword evidence="4" id="KW-1003">Cell membrane</keyword>
<proteinExistence type="inferred from homology"/>
<dbReference type="PANTHER" id="PTHR42718">
    <property type="entry name" value="MAJOR FACILITATOR SUPERFAMILY MULTIDRUG TRANSPORTER MFSC"/>
    <property type="match status" value="1"/>
</dbReference>
<feature type="transmembrane region" description="Helical" evidence="8">
    <location>
        <begin position="313"/>
        <end position="333"/>
    </location>
</feature>
<feature type="transmembrane region" description="Helical" evidence="8">
    <location>
        <begin position="117"/>
        <end position="138"/>
    </location>
</feature>
<reference evidence="11" key="1">
    <citation type="journal article" date="2019" name="Int. J. Syst. Evol. Microbiol.">
        <title>The Global Catalogue of Microorganisms (GCM) 10K type strain sequencing project: providing services to taxonomists for standard genome sequencing and annotation.</title>
        <authorList>
            <consortium name="The Broad Institute Genomics Platform"/>
            <consortium name="The Broad Institute Genome Sequencing Center for Infectious Disease"/>
            <person name="Wu L."/>
            <person name="Ma J."/>
        </authorList>
    </citation>
    <scope>NUCLEOTIDE SEQUENCE [LARGE SCALE GENOMIC DNA]</scope>
    <source>
        <strain evidence="11">JCM 9371</strain>
    </source>
</reference>
<dbReference type="Gene3D" id="1.20.1720.10">
    <property type="entry name" value="Multidrug resistance protein D"/>
    <property type="match status" value="1"/>
</dbReference>
<feature type="transmembrane region" description="Helical" evidence="8">
    <location>
        <begin position="60"/>
        <end position="80"/>
    </location>
</feature>
<keyword evidence="7 8" id="KW-0472">Membrane</keyword>
<evidence type="ECO:0000256" key="4">
    <source>
        <dbReference type="ARBA" id="ARBA00022475"/>
    </source>
</evidence>
<feature type="transmembrane region" description="Helical" evidence="8">
    <location>
        <begin position="345"/>
        <end position="364"/>
    </location>
</feature>
<evidence type="ECO:0000256" key="2">
    <source>
        <dbReference type="ARBA" id="ARBA00008537"/>
    </source>
</evidence>
<dbReference type="CDD" id="cd17503">
    <property type="entry name" value="MFS_LmrB_MDR_like"/>
    <property type="match status" value="1"/>
</dbReference>
<evidence type="ECO:0000256" key="7">
    <source>
        <dbReference type="ARBA" id="ARBA00023136"/>
    </source>
</evidence>
<feature type="transmembrane region" description="Helical" evidence="8">
    <location>
        <begin position="275"/>
        <end position="301"/>
    </location>
</feature>
<dbReference type="PROSITE" id="PS50850">
    <property type="entry name" value="MFS"/>
    <property type="match status" value="1"/>
</dbReference>
<evidence type="ECO:0000256" key="1">
    <source>
        <dbReference type="ARBA" id="ARBA00004651"/>
    </source>
</evidence>
<dbReference type="EMBL" id="JBHTGP010000018">
    <property type="protein sequence ID" value="MFD0689966.1"/>
    <property type="molecule type" value="Genomic_DNA"/>
</dbReference>
<feature type="transmembrane region" description="Helical" evidence="8">
    <location>
        <begin position="150"/>
        <end position="168"/>
    </location>
</feature>
<dbReference type="InterPro" id="IPR004638">
    <property type="entry name" value="EmrB-like"/>
</dbReference>
<evidence type="ECO:0000313" key="11">
    <source>
        <dbReference type="Proteomes" id="UP001597063"/>
    </source>
</evidence>
<dbReference type="InterPro" id="IPR020846">
    <property type="entry name" value="MFS_dom"/>
</dbReference>
<comment type="subcellular location">
    <subcellularLocation>
        <location evidence="1">Cell membrane</location>
        <topology evidence="1">Multi-pass membrane protein</topology>
    </subcellularLocation>
</comment>
<dbReference type="NCBIfam" id="TIGR00711">
    <property type="entry name" value="efflux_EmrB"/>
    <property type="match status" value="1"/>
</dbReference>
<dbReference type="Gene3D" id="1.20.1250.20">
    <property type="entry name" value="MFS general substrate transporter like domains"/>
    <property type="match status" value="1"/>
</dbReference>
<feature type="transmembrane region" description="Helical" evidence="8">
    <location>
        <begin position="243"/>
        <end position="263"/>
    </location>
</feature>
<dbReference type="InterPro" id="IPR011701">
    <property type="entry name" value="MFS"/>
</dbReference>
<evidence type="ECO:0000256" key="8">
    <source>
        <dbReference type="SAM" id="Phobius"/>
    </source>
</evidence>
<dbReference type="Pfam" id="PF07690">
    <property type="entry name" value="MFS_1"/>
    <property type="match status" value="1"/>
</dbReference>
<evidence type="ECO:0000256" key="6">
    <source>
        <dbReference type="ARBA" id="ARBA00022989"/>
    </source>
</evidence>
<comment type="similarity">
    <text evidence="2">Belongs to the major facilitator superfamily. EmrB family.</text>
</comment>
<name>A0ABW2Y0E6_9ACTN</name>
<keyword evidence="3" id="KW-0813">Transport</keyword>
<evidence type="ECO:0000256" key="5">
    <source>
        <dbReference type="ARBA" id="ARBA00022692"/>
    </source>
</evidence>